<comment type="caution">
    <text evidence="2">The sequence shown here is derived from an EMBL/GenBank/DDBJ whole genome shotgun (WGS) entry which is preliminary data.</text>
</comment>
<organism evidence="2 3">
    <name type="scientific">Edaphobacter dinghuensis</name>
    <dbReference type="NCBI Taxonomy" id="1560005"/>
    <lineage>
        <taxon>Bacteria</taxon>
        <taxon>Pseudomonadati</taxon>
        <taxon>Acidobacteriota</taxon>
        <taxon>Terriglobia</taxon>
        <taxon>Terriglobales</taxon>
        <taxon>Acidobacteriaceae</taxon>
        <taxon>Edaphobacter</taxon>
    </lineage>
</organism>
<name>A0A917HHR1_9BACT</name>
<feature type="transmembrane region" description="Helical" evidence="1">
    <location>
        <begin position="54"/>
        <end position="75"/>
    </location>
</feature>
<evidence type="ECO:0000313" key="2">
    <source>
        <dbReference type="EMBL" id="GGG79249.1"/>
    </source>
</evidence>
<keyword evidence="1" id="KW-1133">Transmembrane helix</keyword>
<evidence type="ECO:0000256" key="1">
    <source>
        <dbReference type="SAM" id="Phobius"/>
    </source>
</evidence>
<keyword evidence="1" id="KW-0812">Transmembrane</keyword>
<feature type="transmembrane region" description="Helical" evidence="1">
    <location>
        <begin position="87"/>
        <end position="105"/>
    </location>
</feature>
<dbReference type="EMBL" id="BMGT01000002">
    <property type="protein sequence ID" value="GGG79249.1"/>
    <property type="molecule type" value="Genomic_DNA"/>
</dbReference>
<proteinExistence type="predicted"/>
<sequence>MSATARSLVYLAAMAHTGLHSTLPVVVVEIGYVTLTAGVYAGMQQNALRLRSRLLGNLIVVLGVPGLAQVMDWFIHHLTHTVATGRTTLAVSLFAALSALFHLHVMRNGGFLTGQGHSLLDDFRRVPRFIAGFVLRPVDLITARISRSTSAVEPEGTL</sequence>
<keyword evidence="3" id="KW-1185">Reference proteome</keyword>
<feature type="transmembrane region" description="Helical" evidence="1">
    <location>
        <begin position="23"/>
        <end position="42"/>
    </location>
</feature>
<reference evidence="2" key="2">
    <citation type="submission" date="2020-09" db="EMBL/GenBank/DDBJ databases">
        <authorList>
            <person name="Sun Q."/>
            <person name="Zhou Y."/>
        </authorList>
    </citation>
    <scope>NUCLEOTIDE SEQUENCE</scope>
    <source>
        <strain evidence="2">CGMCC 1.12997</strain>
    </source>
</reference>
<dbReference type="RefSeq" id="WP_188554265.1">
    <property type="nucleotide sequence ID" value="NZ_BMGT01000002.1"/>
</dbReference>
<accession>A0A917HHR1</accession>
<gene>
    <name evidence="2" type="ORF">GCM10011585_23200</name>
</gene>
<dbReference type="Proteomes" id="UP000647241">
    <property type="component" value="Unassembled WGS sequence"/>
</dbReference>
<reference evidence="2" key="1">
    <citation type="journal article" date="2014" name="Int. J. Syst. Evol. Microbiol.">
        <title>Complete genome sequence of Corynebacterium casei LMG S-19264T (=DSM 44701T), isolated from a smear-ripened cheese.</title>
        <authorList>
            <consortium name="US DOE Joint Genome Institute (JGI-PGF)"/>
            <person name="Walter F."/>
            <person name="Albersmeier A."/>
            <person name="Kalinowski J."/>
            <person name="Ruckert C."/>
        </authorList>
    </citation>
    <scope>NUCLEOTIDE SEQUENCE</scope>
    <source>
        <strain evidence="2">CGMCC 1.12997</strain>
    </source>
</reference>
<keyword evidence="1" id="KW-0472">Membrane</keyword>
<protein>
    <submittedName>
        <fullName evidence="2">Uncharacterized protein</fullName>
    </submittedName>
</protein>
<dbReference type="AlphaFoldDB" id="A0A917HHR1"/>
<evidence type="ECO:0000313" key="3">
    <source>
        <dbReference type="Proteomes" id="UP000647241"/>
    </source>
</evidence>